<dbReference type="FunCoup" id="A0A409WMY6">
    <property type="interactions" value="350"/>
</dbReference>
<proteinExistence type="inferred from homology"/>
<dbReference type="InParanoid" id="A0A409WMY6"/>
<reference evidence="10 11" key="1">
    <citation type="journal article" date="2018" name="Evol. Lett.">
        <title>Horizontal gene cluster transfer increased hallucinogenic mushroom diversity.</title>
        <authorList>
            <person name="Reynolds H.T."/>
            <person name="Vijayakumar V."/>
            <person name="Gluck-Thaler E."/>
            <person name="Korotkin H.B."/>
            <person name="Matheny P.B."/>
            <person name="Slot J.C."/>
        </authorList>
    </citation>
    <scope>NUCLEOTIDE SEQUENCE [LARGE SCALE GENOMIC DNA]</scope>
    <source>
        <strain evidence="10 11">2631</strain>
    </source>
</reference>
<sequence>MWERTLQDLIRGLRANKKDEAKFIAKAVDEIRHEIKTDDMELKAGAVLKLTFLDMLGYDMSWASFHVVEVMSSSKVHLKSIGYLAAAQSFEQDTDVLMLTTNSLKKDLSSTPADIAVTLDGLSHIVTPELARDITPELIAMLNHSRPNIRKRAILALYKTLVKYPEAISQARTRLEEKLTDPDPSVVAATVNVLCELTRRNPTDYLSLAPQLFHLLTSSTNNWMLIKIIKLFGSLSPHEPRLVKKLQPPITELISTTPAISLLYECVHTCIIGGMLQGPSGDSLARTCVSKLANFIQDSDQNLKYISLLAMAKIVPTHPHLIMEYQDTILASVNDQDISIRMRALDLLSAMANRSNLQSIVQQLLAHLVRDPSSAPQSATESLFQHASAATSSIPNSLSPSQSPAYRLTLAQRILALCSQSTYENVTNFEWYLSVLVDLAHVANVDVGSEIRDQLVDIVGRVRGVRGYAVKLMYTLLSDDAIIRNAGEAGSCSEVLWAAAWICGEYCLELSEPEKLLPYLLQPDIDNLSPDIIAVYIQAATKIFGLWASELAQQWDDDSLPEVKQVVESILNRTHEFAGSQYIEVQERAANAVELFVFIQADLNSYRPKLDLTASGSLAGSSMLDGFGQPDDPRFPKSLYLIQPLFSVYELNPVAANAQASVAIPDGVDLEAWIVPPPREVASQVHSEKLEEETGEKKKKIKKGKGKEVAASSSKKKTVKDSGDRVVLTPLESENESPEDKAQREKRKAERLAQLRDDPYYIVDDRPKPIDDVDSIPVVHLEDMPPMPSYSNSKIPSLRTNSHTFSSDSFTIERDGEMPVGATPPRLQAGSQPTSALPSGYATPVRLIPSFSEYEIPDEPPVEPIKVVRTKKKTPTKKKKRTAQVDGTTTS</sequence>
<evidence type="ECO:0000313" key="10">
    <source>
        <dbReference type="EMBL" id="PPQ79866.1"/>
    </source>
</evidence>
<comment type="similarity">
    <text evidence="2 7">Belongs to the adaptor complexes large subunit family.</text>
</comment>
<dbReference type="Gene3D" id="1.25.10.10">
    <property type="entry name" value="Leucine-rich Repeat Variant"/>
    <property type="match status" value="1"/>
</dbReference>
<dbReference type="InterPro" id="IPR016024">
    <property type="entry name" value="ARM-type_fold"/>
</dbReference>
<keyword evidence="6" id="KW-0472">Membrane</keyword>
<keyword evidence="4" id="KW-0677">Repeat</keyword>
<name>A0A409WMY6_PSICY</name>
<dbReference type="GO" id="GO:0006623">
    <property type="term" value="P:protein targeting to vacuole"/>
    <property type="evidence" value="ECO:0007669"/>
    <property type="project" value="TreeGrafter"/>
</dbReference>
<comment type="subunit">
    <text evidence="7">Adaptor protein complex 3 (AP-3) is a heterotetramer.</text>
</comment>
<comment type="function">
    <text evidence="7">Part of the AP-3 complex, an adaptor-related complex which is not clathrin-associated. The complex is associated with the Golgi region as well as more peripheral structures. It facilitates the budding of vesicles from the Golgi membrane.</text>
</comment>
<protein>
    <recommendedName>
        <fullName evidence="7">AP-3 complex subunit delta</fullName>
    </recommendedName>
</protein>
<evidence type="ECO:0000259" key="9">
    <source>
        <dbReference type="Pfam" id="PF01602"/>
    </source>
</evidence>
<dbReference type="InterPro" id="IPR011989">
    <property type="entry name" value="ARM-like"/>
</dbReference>
<evidence type="ECO:0000313" key="11">
    <source>
        <dbReference type="Proteomes" id="UP000283269"/>
    </source>
</evidence>
<evidence type="ECO:0000256" key="4">
    <source>
        <dbReference type="ARBA" id="ARBA00022737"/>
    </source>
</evidence>
<accession>A0A409WMY6</accession>
<dbReference type="SUPFAM" id="SSF48371">
    <property type="entry name" value="ARM repeat"/>
    <property type="match status" value="1"/>
</dbReference>
<dbReference type="PIRSF" id="PIRSF037092">
    <property type="entry name" value="AP3_complex_delta"/>
    <property type="match status" value="1"/>
</dbReference>
<comment type="caution">
    <text evidence="10">The sequence shown here is derived from an EMBL/GenBank/DDBJ whole genome shotgun (WGS) entry which is preliminary data.</text>
</comment>
<organism evidence="10 11">
    <name type="scientific">Psilocybe cyanescens</name>
    <dbReference type="NCBI Taxonomy" id="93625"/>
    <lineage>
        <taxon>Eukaryota</taxon>
        <taxon>Fungi</taxon>
        <taxon>Dikarya</taxon>
        <taxon>Basidiomycota</taxon>
        <taxon>Agaricomycotina</taxon>
        <taxon>Agaricomycetes</taxon>
        <taxon>Agaricomycetidae</taxon>
        <taxon>Agaricales</taxon>
        <taxon>Agaricineae</taxon>
        <taxon>Strophariaceae</taxon>
        <taxon>Psilocybe</taxon>
    </lineage>
</organism>
<dbReference type="InterPro" id="IPR002553">
    <property type="entry name" value="Clathrin/coatomer_adapt-like_N"/>
</dbReference>
<dbReference type="Proteomes" id="UP000283269">
    <property type="component" value="Unassembled WGS sequence"/>
</dbReference>
<keyword evidence="11" id="KW-1185">Reference proteome</keyword>
<comment type="subcellular location">
    <subcellularLocation>
        <location evidence="1">Endomembrane system</location>
    </subcellularLocation>
    <subcellularLocation>
        <location evidence="7">Golgi apparatus</location>
    </subcellularLocation>
</comment>
<evidence type="ECO:0000256" key="7">
    <source>
        <dbReference type="PIRNR" id="PIRNR037092"/>
    </source>
</evidence>
<dbReference type="GO" id="GO:0006896">
    <property type="term" value="P:Golgi to vacuole transport"/>
    <property type="evidence" value="ECO:0007669"/>
    <property type="project" value="TreeGrafter"/>
</dbReference>
<evidence type="ECO:0000256" key="3">
    <source>
        <dbReference type="ARBA" id="ARBA00022448"/>
    </source>
</evidence>
<evidence type="ECO:0000256" key="1">
    <source>
        <dbReference type="ARBA" id="ARBA00004308"/>
    </source>
</evidence>
<evidence type="ECO:0000256" key="6">
    <source>
        <dbReference type="ARBA" id="ARBA00023136"/>
    </source>
</evidence>
<dbReference type="GO" id="GO:0030123">
    <property type="term" value="C:AP-3 adaptor complex"/>
    <property type="evidence" value="ECO:0007669"/>
    <property type="project" value="InterPro"/>
</dbReference>
<dbReference type="InterPro" id="IPR017105">
    <property type="entry name" value="AP3_complex_dsu"/>
</dbReference>
<dbReference type="GO" id="GO:0010008">
    <property type="term" value="C:endosome membrane"/>
    <property type="evidence" value="ECO:0007669"/>
    <property type="project" value="TreeGrafter"/>
</dbReference>
<feature type="domain" description="Clathrin/coatomer adaptor adaptin-like N-terminal" evidence="9">
    <location>
        <begin position="20"/>
        <end position="596"/>
    </location>
</feature>
<dbReference type="EMBL" id="NHYD01003359">
    <property type="protein sequence ID" value="PPQ79866.1"/>
    <property type="molecule type" value="Genomic_DNA"/>
</dbReference>
<dbReference type="PANTHER" id="PTHR22781">
    <property type="entry name" value="DELTA ADAPTIN-RELATED"/>
    <property type="match status" value="1"/>
</dbReference>
<dbReference type="OrthoDB" id="10264595at2759"/>
<evidence type="ECO:0000256" key="5">
    <source>
        <dbReference type="ARBA" id="ARBA00022927"/>
    </source>
</evidence>
<feature type="compositionally biased region" description="Basic residues" evidence="8">
    <location>
        <begin position="868"/>
        <end position="882"/>
    </location>
</feature>
<feature type="region of interest" description="Disordered" evidence="8">
    <location>
        <begin position="683"/>
        <end position="752"/>
    </location>
</feature>
<gene>
    <name evidence="10" type="ORF">CVT25_002922</name>
</gene>
<feature type="compositionally biased region" description="Basic and acidic residues" evidence="8">
    <location>
        <begin position="738"/>
        <end position="752"/>
    </location>
</feature>
<dbReference type="GO" id="GO:0005794">
    <property type="term" value="C:Golgi apparatus"/>
    <property type="evidence" value="ECO:0007669"/>
    <property type="project" value="UniProtKB-SubCell"/>
</dbReference>
<evidence type="ECO:0000256" key="2">
    <source>
        <dbReference type="ARBA" id="ARBA00006613"/>
    </source>
</evidence>
<evidence type="ECO:0000256" key="8">
    <source>
        <dbReference type="SAM" id="MobiDB-lite"/>
    </source>
</evidence>
<feature type="region of interest" description="Disordered" evidence="8">
    <location>
        <begin position="814"/>
        <end position="841"/>
    </location>
</feature>
<feature type="region of interest" description="Disordered" evidence="8">
    <location>
        <begin position="854"/>
        <end position="891"/>
    </location>
</feature>
<dbReference type="Pfam" id="PF01602">
    <property type="entry name" value="Adaptin_N"/>
    <property type="match status" value="1"/>
</dbReference>
<keyword evidence="5 7" id="KW-0653">Protein transport</keyword>
<keyword evidence="3 7" id="KW-0813">Transport</keyword>
<keyword evidence="7" id="KW-0333">Golgi apparatus</keyword>
<dbReference type="STRING" id="93625.A0A409WMY6"/>
<dbReference type="PANTHER" id="PTHR22781:SF12">
    <property type="entry name" value="AP-3 COMPLEX SUBUNIT DELTA-1"/>
    <property type="match status" value="1"/>
</dbReference>
<dbReference type="AlphaFoldDB" id="A0A409WMY6"/>